<protein>
    <submittedName>
        <fullName evidence="4">Two component transcriptional regulator, LytTR family protein</fullName>
    </submittedName>
</protein>
<organism evidence="4 5">
    <name type="scientific">Bacillus methanolicus PB1</name>
    <dbReference type="NCBI Taxonomy" id="997296"/>
    <lineage>
        <taxon>Bacteria</taxon>
        <taxon>Bacillati</taxon>
        <taxon>Bacillota</taxon>
        <taxon>Bacilli</taxon>
        <taxon>Bacillales</taxon>
        <taxon>Bacillaceae</taxon>
        <taxon>Bacillus</taxon>
    </lineage>
</organism>
<dbReference type="PROSITE" id="PS50930">
    <property type="entry name" value="HTH_LYTTR"/>
    <property type="match status" value="1"/>
</dbReference>
<sequence length="243" mass="28126">MNRFKIIIADDEPSSRLILKHFIQILPDFNVVGEASDGEELIKLTMREKPDIVLADIKMPGLNGLDAVKSCEKVIPSLQVIFTTGYEEFAVEAFNIAATDYIVKPIERTRLFAALEKAKKAILLQQKFASSQTKKFNKLALKSNNSFFYLSIKDILYVEKEKRKTVVHTKDNRYEITQTLKDLERRLPEYIIKTHRSYLVNLKKIVRIESFGETFLAYFSGSEKVAHISKLKIQEVQKLMWYL</sequence>
<dbReference type="PATRIC" id="fig|997296.3.peg.1299"/>
<evidence type="ECO:0000313" key="4">
    <source>
        <dbReference type="EMBL" id="EIJ79912.1"/>
    </source>
</evidence>
<name>I3E091_BACMT</name>
<proteinExistence type="predicted"/>
<feature type="domain" description="Response regulatory" evidence="2">
    <location>
        <begin position="5"/>
        <end position="119"/>
    </location>
</feature>
<dbReference type="STRING" id="997296.PB1_06092"/>
<feature type="modified residue" description="4-aspartylphosphate" evidence="1">
    <location>
        <position position="56"/>
    </location>
</feature>
<dbReference type="GO" id="GO:0000156">
    <property type="term" value="F:phosphorelay response regulator activity"/>
    <property type="evidence" value="ECO:0007669"/>
    <property type="project" value="InterPro"/>
</dbReference>
<comment type="caution">
    <text evidence="4">The sequence shown here is derived from an EMBL/GenBank/DDBJ whole genome shotgun (WGS) entry which is preliminary data.</text>
</comment>
<keyword evidence="5" id="KW-1185">Reference proteome</keyword>
<dbReference type="InterPro" id="IPR001789">
    <property type="entry name" value="Sig_transdc_resp-reg_receiver"/>
</dbReference>
<dbReference type="GO" id="GO:0003677">
    <property type="term" value="F:DNA binding"/>
    <property type="evidence" value="ECO:0007669"/>
    <property type="project" value="InterPro"/>
</dbReference>
<dbReference type="eggNOG" id="COG3279">
    <property type="taxonomic scope" value="Bacteria"/>
</dbReference>
<dbReference type="OrthoDB" id="3190595at2"/>
<keyword evidence="1" id="KW-0597">Phosphoprotein</keyword>
<feature type="domain" description="HTH LytTR-type" evidence="3">
    <location>
        <begin position="139"/>
        <end position="242"/>
    </location>
</feature>
<evidence type="ECO:0000313" key="5">
    <source>
        <dbReference type="Proteomes" id="UP000010523"/>
    </source>
</evidence>
<dbReference type="SMART" id="SM00850">
    <property type="entry name" value="LytTR"/>
    <property type="match status" value="1"/>
</dbReference>
<evidence type="ECO:0000256" key="1">
    <source>
        <dbReference type="PROSITE-ProRule" id="PRU00169"/>
    </source>
</evidence>
<dbReference type="PANTHER" id="PTHR37299:SF1">
    <property type="entry name" value="STAGE 0 SPORULATION PROTEIN A HOMOLOG"/>
    <property type="match status" value="1"/>
</dbReference>
<dbReference type="InterPro" id="IPR007492">
    <property type="entry name" value="LytTR_DNA-bd_dom"/>
</dbReference>
<dbReference type="AlphaFoldDB" id="I3E091"/>
<dbReference type="Gene3D" id="3.40.50.2300">
    <property type="match status" value="1"/>
</dbReference>
<dbReference type="Pfam" id="PF00072">
    <property type="entry name" value="Response_reg"/>
    <property type="match status" value="1"/>
</dbReference>
<reference evidence="4 5" key="1">
    <citation type="journal article" date="2012" name="Appl. Environ. Microbiol.">
        <title>Genome Sequence of Thermotolerant Bacillus methanolicus: Features and Regulation Related to Methylotrophy and Production of L-Lysine and L-Glutamate from Methanol.</title>
        <authorList>
            <person name="Heggeset T.M."/>
            <person name="Krog A."/>
            <person name="Balzer S."/>
            <person name="Wentzel A."/>
            <person name="Ellingsen T.E."/>
            <person name="Brautaset T."/>
        </authorList>
    </citation>
    <scope>NUCLEOTIDE SEQUENCE [LARGE SCALE GENOMIC DNA]</scope>
    <source>
        <strain evidence="4 5">PB1</strain>
    </source>
</reference>
<accession>I3E091</accession>
<dbReference type="InterPro" id="IPR011006">
    <property type="entry name" value="CheY-like_superfamily"/>
</dbReference>
<evidence type="ECO:0000259" key="3">
    <source>
        <dbReference type="PROSITE" id="PS50930"/>
    </source>
</evidence>
<dbReference type="InterPro" id="IPR046947">
    <property type="entry name" value="LytR-like"/>
</dbReference>
<dbReference type="SMART" id="SM00448">
    <property type="entry name" value="REC"/>
    <property type="match status" value="1"/>
</dbReference>
<dbReference type="PANTHER" id="PTHR37299">
    <property type="entry name" value="TRANSCRIPTIONAL REGULATOR-RELATED"/>
    <property type="match status" value="1"/>
</dbReference>
<gene>
    <name evidence="4" type="ORF">PB1_06092</name>
</gene>
<dbReference type="RefSeq" id="WP_003351309.1">
    <property type="nucleotide sequence ID" value="NZ_AFEU01000002.1"/>
</dbReference>
<dbReference type="PROSITE" id="PS50110">
    <property type="entry name" value="RESPONSE_REGULATORY"/>
    <property type="match status" value="1"/>
</dbReference>
<dbReference type="EMBL" id="AFEU01000002">
    <property type="protein sequence ID" value="EIJ79912.1"/>
    <property type="molecule type" value="Genomic_DNA"/>
</dbReference>
<dbReference type="Gene3D" id="2.40.50.1020">
    <property type="entry name" value="LytTr DNA-binding domain"/>
    <property type="match status" value="1"/>
</dbReference>
<dbReference type="Proteomes" id="UP000010523">
    <property type="component" value="Unassembled WGS sequence"/>
</dbReference>
<dbReference type="Pfam" id="PF04397">
    <property type="entry name" value="LytTR"/>
    <property type="match status" value="1"/>
</dbReference>
<dbReference type="SUPFAM" id="SSF52172">
    <property type="entry name" value="CheY-like"/>
    <property type="match status" value="1"/>
</dbReference>
<evidence type="ECO:0000259" key="2">
    <source>
        <dbReference type="PROSITE" id="PS50110"/>
    </source>
</evidence>